<dbReference type="EMBL" id="JHEG02000012">
    <property type="protein sequence ID" value="KIE13594.1"/>
    <property type="molecule type" value="Genomic_DNA"/>
</dbReference>
<comment type="caution">
    <text evidence="2">The sequence shown here is derived from an EMBL/GenBank/DDBJ whole genome shotgun (WGS) entry which is preliminary data.</text>
</comment>
<evidence type="ECO:0000313" key="3">
    <source>
        <dbReference type="Proteomes" id="UP000029738"/>
    </source>
</evidence>
<dbReference type="STRING" id="1479485.DA73_0202585"/>
<evidence type="ECO:0000313" key="1">
    <source>
        <dbReference type="EMBL" id="KAF3884256.1"/>
    </source>
</evidence>
<name>A0A0C1R7M4_9CYAN</name>
<keyword evidence="3" id="KW-1185">Reference proteome</keyword>
<protein>
    <submittedName>
        <fullName evidence="2">Uncharacterized protein</fullName>
    </submittedName>
</protein>
<dbReference type="EMBL" id="JHEG04000001">
    <property type="protein sequence ID" value="KAF3884256.1"/>
    <property type="molecule type" value="Genomic_DNA"/>
</dbReference>
<dbReference type="RefSeq" id="WP_050045109.1">
    <property type="nucleotide sequence ID" value="NZ_JHEG04000001.1"/>
</dbReference>
<sequence>MNPMKVMDWQTKQLSELPRAGEGNWSSWLQENGYELINREALGYTEIELYENPSHGVFAIYHPMYAGLDTESLYVNIASEEDARQLMNVAQQLVAGMGTMFNILGDEEDEDED</sequence>
<accession>A0A0C1R7M4</accession>
<dbReference type="Proteomes" id="UP000029738">
    <property type="component" value="Unassembled WGS sequence"/>
</dbReference>
<dbReference type="OrthoDB" id="513387at2"/>
<dbReference type="AlphaFoldDB" id="A0A0C1R7M4"/>
<reference evidence="1" key="2">
    <citation type="submission" date="2019-11" db="EMBL/GenBank/DDBJ databases">
        <title>Improved Assembly of Tolypothrix boutellei genome.</title>
        <authorList>
            <person name="Sarangi A.N."/>
            <person name="Mukherjee M."/>
            <person name="Ghosh S."/>
            <person name="Singh D."/>
            <person name="Das A."/>
            <person name="Kant S."/>
            <person name="Prusty A."/>
            <person name="Tripathy S."/>
        </authorList>
    </citation>
    <scope>NUCLEOTIDE SEQUENCE</scope>
    <source>
        <strain evidence="1">VB521301</strain>
    </source>
</reference>
<reference evidence="2" key="1">
    <citation type="journal article" date="2015" name="Genome Announc.">
        <title>Draft Genome Sequence of Tolypothrix boutellei Strain VB521301.</title>
        <authorList>
            <person name="Chandrababunaidu M.M."/>
            <person name="Singh D."/>
            <person name="Sen D."/>
            <person name="Bhan S."/>
            <person name="Das S."/>
            <person name="Gupta A."/>
            <person name="Adhikary S.P."/>
            <person name="Tripathy S."/>
        </authorList>
    </citation>
    <scope>NUCLEOTIDE SEQUENCE</scope>
    <source>
        <strain evidence="2">VB521301</strain>
    </source>
</reference>
<organism evidence="2">
    <name type="scientific">Tolypothrix bouteillei VB521301</name>
    <dbReference type="NCBI Taxonomy" id="1479485"/>
    <lineage>
        <taxon>Bacteria</taxon>
        <taxon>Bacillati</taxon>
        <taxon>Cyanobacteriota</taxon>
        <taxon>Cyanophyceae</taxon>
        <taxon>Nostocales</taxon>
        <taxon>Tolypothrichaceae</taxon>
        <taxon>Tolypothrix</taxon>
    </lineage>
</organism>
<gene>
    <name evidence="2" type="ORF">DA73_0202585</name>
    <name evidence="1" type="ORF">DA73_0400001175</name>
</gene>
<proteinExistence type="predicted"/>
<evidence type="ECO:0000313" key="2">
    <source>
        <dbReference type="EMBL" id="KIE13594.1"/>
    </source>
</evidence>